<evidence type="ECO:0008006" key="4">
    <source>
        <dbReference type="Google" id="ProtNLM"/>
    </source>
</evidence>
<feature type="transmembrane region" description="Helical" evidence="1">
    <location>
        <begin position="216"/>
        <end position="233"/>
    </location>
</feature>
<dbReference type="RefSeq" id="WP_221033236.1">
    <property type="nucleotide sequence ID" value="NZ_CP139781.1"/>
</dbReference>
<evidence type="ECO:0000256" key="1">
    <source>
        <dbReference type="SAM" id="Phobius"/>
    </source>
</evidence>
<feature type="transmembrane region" description="Helical" evidence="1">
    <location>
        <begin position="271"/>
        <end position="295"/>
    </location>
</feature>
<evidence type="ECO:0000313" key="2">
    <source>
        <dbReference type="EMBL" id="WRQ86553.1"/>
    </source>
</evidence>
<feature type="transmembrane region" description="Helical" evidence="1">
    <location>
        <begin position="340"/>
        <end position="362"/>
    </location>
</feature>
<feature type="transmembrane region" description="Helical" evidence="1">
    <location>
        <begin position="307"/>
        <end position="328"/>
    </location>
</feature>
<keyword evidence="1" id="KW-1133">Transmembrane helix</keyword>
<feature type="transmembrane region" description="Helical" evidence="1">
    <location>
        <begin position="374"/>
        <end position="394"/>
    </location>
</feature>
<accession>A0ABZ1C5D2</accession>
<feature type="transmembrane region" description="Helical" evidence="1">
    <location>
        <begin position="141"/>
        <end position="165"/>
    </location>
</feature>
<reference evidence="2 3" key="1">
    <citation type="submission" date="2021-08" db="EMBL/GenBank/DDBJ databases">
        <authorList>
            <person name="Zhang D."/>
            <person name="Zhang A."/>
            <person name="Wang L."/>
        </authorList>
    </citation>
    <scope>NUCLEOTIDE SEQUENCE [LARGE SCALE GENOMIC DNA]</scope>
    <source>
        <strain evidence="2 3">WL0086</strain>
    </source>
</reference>
<evidence type="ECO:0000313" key="3">
    <source>
        <dbReference type="Proteomes" id="UP000738431"/>
    </source>
</evidence>
<sequence>MSAPTASTNCRAHRAFAVALGFLAVSAALGAILRCLTLHPVAGLNYGHLLHTHSHVAFLGWVFNACFAIALHRFLPTLAHPGWWRLFAVLQVAVLGMLCSYPFQGYGPVSIAFSTLHMGASAVFAWWLWRGHVATPAARPHLRIALGAMVLSGLGPLALGPLAALDLRDSPFYALSIYFYLHAQYNGWFLFFLQATVLQEASTRHQIDERAATRSAHWLGAGLVLTLAQSTLWLHPPAWVFGAAAMGGLAQLIGVVLFVRALRTAGRPPGGLVRILAGLALGAWALKHILQAAAAWPGLLALANHRFIVIAFLHLVFLGIVTPALLALGLRWHWLPDGRGLRIALAGFFGSVLVSQGILVLWPLGWTFKGANPFTLLAVAAAVTALAAVALALCRTQMRSQS</sequence>
<protein>
    <recommendedName>
        <fullName evidence="4">NnrS family protein</fullName>
    </recommendedName>
</protein>
<keyword evidence="1" id="KW-0812">Transmembrane</keyword>
<feature type="transmembrane region" description="Helical" evidence="1">
    <location>
        <begin position="177"/>
        <end position="195"/>
    </location>
</feature>
<feature type="transmembrane region" description="Helical" evidence="1">
    <location>
        <begin position="83"/>
        <end position="103"/>
    </location>
</feature>
<feature type="transmembrane region" description="Helical" evidence="1">
    <location>
        <begin position="239"/>
        <end position="259"/>
    </location>
</feature>
<gene>
    <name evidence="2" type="ORF">K1X11_017210</name>
</gene>
<feature type="transmembrane region" description="Helical" evidence="1">
    <location>
        <begin position="109"/>
        <end position="129"/>
    </location>
</feature>
<dbReference type="Proteomes" id="UP000738431">
    <property type="component" value="Chromosome"/>
</dbReference>
<proteinExistence type="predicted"/>
<feature type="transmembrane region" description="Helical" evidence="1">
    <location>
        <begin position="54"/>
        <end position="71"/>
    </location>
</feature>
<reference evidence="2 3" key="2">
    <citation type="submission" date="2023-12" db="EMBL/GenBank/DDBJ databases">
        <title>Description of an unclassified Opitutus bacterium of Verrucomicrobiota.</title>
        <authorList>
            <person name="Zhang D.-F."/>
        </authorList>
    </citation>
    <scope>NUCLEOTIDE SEQUENCE [LARGE SCALE GENOMIC DNA]</scope>
    <source>
        <strain evidence="2 3">WL0086</strain>
    </source>
</reference>
<organism evidence="2 3">
    <name type="scientific">Actomonas aquatica</name>
    <dbReference type="NCBI Taxonomy" id="2866162"/>
    <lineage>
        <taxon>Bacteria</taxon>
        <taxon>Pseudomonadati</taxon>
        <taxon>Verrucomicrobiota</taxon>
        <taxon>Opitutia</taxon>
        <taxon>Opitutales</taxon>
        <taxon>Opitutaceae</taxon>
        <taxon>Actomonas</taxon>
    </lineage>
</organism>
<keyword evidence="3" id="KW-1185">Reference proteome</keyword>
<dbReference type="EMBL" id="CP139781">
    <property type="protein sequence ID" value="WRQ86553.1"/>
    <property type="molecule type" value="Genomic_DNA"/>
</dbReference>
<name>A0ABZ1C5D2_9BACT</name>
<keyword evidence="1" id="KW-0472">Membrane</keyword>